<reference evidence="10 11" key="1">
    <citation type="journal article" date="2011" name="Science">
        <title>The Selaginella genome identifies genetic changes associated with the evolution of vascular plants.</title>
        <authorList>
            <person name="Banks J.A."/>
            <person name="Nishiyama T."/>
            <person name="Hasebe M."/>
            <person name="Bowman J.L."/>
            <person name="Gribskov M."/>
            <person name="dePamphilis C."/>
            <person name="Albert V.A."/>
            <person name="Aono N."/>
            <person name="Aoyama T."/>
            <person name="Ambrose B.A."/>
            <person name="Ashton N.W."/>
            <person name="Axtell M.J."/>
            <person name="Barker E."/>
            <person name="Barker M.S."/>
            <person name="Bennetzen J.L."/>
            <person name="Bonawitz N.D."/>
            <person name="Chapple C."/>
            <person name="Cheng C."/>
            <person name="Correa L.G."/>
            <person name="Dacre M."/>
            <person name="DeBarry J."/>
            <person name="Dreyer I."/>
            <person name="Elias M."/>
            <person name="Engstrom E.M."/>
            <person name="Estelle M."/>
            <person name="Feng L."/>
            <person name="Finet C."/>
            <person name="Floyd S.K."/>
            <person name="Frommer W.B."/>
            <person name="Fujita T."/>
            <person name="Gramzow L."/>
            <person name="Gutensohn M."/>
            <person name="Harholt J."/>
            <person name="Hattori M."/>
            <person name="Heyl A."/>
            <person name="Hirai T."/>
            <person name="Hiwatashi Y."/>
            <person name="Ishikawa M."/>
            <person name="Iwata M."/>
            <person name="Karol K.G."/>
            <person name="Koehler B."/>
            <person name="Kolukisaoglu U."/>
            <person name="Kubo M."/>
            <person name="Kurata T."/>
            <person name="Lalonde S."/>
            <person name="Li K."/>
            <person name="Li Y."/>
            <person name="Litt A."/>
            <person name="Lyons E."/>
            <person name="Manning G."/>
            <person name="Maruyama T."/>
            <person name="Michael T.P."/>
            <person name="Mikami K."/>
            <person name="Miyazaki S."/>
            <person name="Morinaga S."/>
            <person name="Murata T."/>
            <person name="Mueller-Roeber B."/>
            <person name="Nelson D.R."/>
            <person name="Obara M."/>
            <person name="Oguri Y."/>
            <person name="Olmstead R.G."/>
            <person name="Onodera N."/>
            <person name="Petersen B.L."/>
            <person name="Pils B."/>
            <person name="Prigge M."/>
            <person name="Rensing S.A."/>
            <person name="Riano-Pachon D.M."/>
            <person name="Roberts A.W."/>
            <person name="Sato Y."/>
            <person name="Scheller H.V."/>
            <person name="Schulz B."/>
            <person name="Schulz C."/>
            <person name="Shakirov E.V."/>
            <person name="Shibagaki N."/>
            <person name="Shinohara N."/>
            <person name="Shippen D.E."/>
            <person name="Soerensen I."/>
            <person name="Sotooka R."/>
            <person name="Sugimoto N."/>
            <person name="Sugita M."/>
            <person name="Sumikawa N."/>
            <person name="Tanurdzic M."/>
            <person name="Theissen G."/>
            <person name="Ulvskov P."/>
            <person name="Wakazuki S."/>
            <person name="Weng J.K."/>
            <person name="Willats W.W."/>
            <person name="Wipf D."/>
            <person name="Wolf P.G."/>
            <person name="Yang L."/>
            <person name="Zimmer A.D."/>
            <person name="Zhu Q."/>
            <person name="Mitros T."/>
            <person name="Hellsten U."/>
            <person name="Loque D."/>
            <person name="Otillar R."/>
            <person name="Salamov A."/>
            <person name="Schmutz J."/>
            <person name="Shapiro H."/>
            <person name="Lindquist E."/>
            <person name="Lucas S."/>
            <person name="Rokhsar D."/>
            <person name="Grigoriev I.V."/>
        </authorList>
    </citation>
    <scope>NUCLEOTIDE SEQUENCE [LARGE SCALE GENOMIC DNA]</scope>
</reference>
<keyword evidence="5" id="KW-0804">Transcription</keyword>
<dbReference type="Proteomes" id="UP000001514">
    <property type="component" value="Unassembled WGS sequence"/>
</dbReference>
<protein>
    <recommendedName>
        <fullName evidence="9">AP2/ERF domain-containing protein</fullName>
    </recommendedName>
</protein>
<evidence type="ECO:0000259" key="9">
    <source>
        <dbReference type="PROSITE" id="PS51032"/>
    </source>
</evidence>
<evidence type="ECO:0000256" key="8">
    <source>
        <dbReference type="SAM" id="MobiDB-lite"/>
    </source>
</evidence>
<accession>D8SV77</accession>
<keyword evidence="3" id="KW-0238">DNA-binding</keyword>
<evidence type="ECO:0000256" key="2">
    <source>
        <dbReference type="ARBA" id="ARBA00023015"/>
    </source>
</evidence>
<gene>
    <name evidence="10" type="ORF">SELMODRAFT_26604</name>
</gene>
<evidence type="ECO:0000256" key="4">
    <source>
        <dbReference type="ARBA" id="ARBA00023159"/>
    </source>
</evidence>
<dbReference type="InterPro" id="IPR001471">
    <property type="entry name" value="AP2/ERF_dom"/>
</dbReference>
<dbReference type="PROSITE" id="PS51032">
    <property type="entry name" value="AP2_ERF"/>
    <property type="match status" value="1"/>
</dbReference>
<dbReference type="Gramene" id="EFJ11744">
    <property type="protein sequence ID" value="EFJ11744"/>
    <property type="gene ID" value="SELMODRAFT_26604"/>
</dbReference>
<dbReference type="GO" id="GO:0005634">
    <property type="term" value="C:nucleus"/>
    <property type="evidence" value="ECO:0007669"/>
    <property type="project" value="UniProtKB-SubCell"/>
</dbReference>
<evidence type="ECO:0000313" key="11">
    <source>
        <dbReference type="Proteomes" id="UP000001514"/>
    </source>
</evidence>
<evidence type="ECO:0000313" key="10">
    <source>
        <dbReference type="EMBL" id="EFJ11744.1"/>
    </source>
</evidence>
<dbReference type="Pfam" id="PF00847">
    <property type="entry name" value="AP2"/>
    <property type="match status" value="1"/>
</dbReference>
<dbReference type="SUPFAM" id="SSF54171">
    <property type="entry name" value="DNA-binding domain"/>
    <property type="match status" value="1"/>
</dbReference>
<dbReference type="STRING" id="88036.D8SV77"/>
<evidence type="ECO:0000256" key="3">
    <source>
        <dbReference type="ARBA" id="ARBA00023125"/>
    </source>
</evidence>
<dbReference type="SMART" id="SM00380">
    <property type="entry name" value="AP2"/>
    <property type="match status" value="1"/>
</dbReference>
<dbReference type="PANTHER" id="PTHR31839">
    <property type="entry name" value="DEHYDRATION-RESPONSIVE ELEMENT-BINDING PROTEIN 1D"/>
    <property type="match status" value="1"/>
</dbReference>
<comment type="subcellular location">
    <subcellularLocation>
        <location evidence="1">Nucleus</location>
    </subcellularLocation>
</comment>
<comment type="similarity">
    <text evidence="7">Belongs to the AP2/ERF transcription factor family. ERF subfamily.</text>
</comment>
<evidence type="ECO:0000256" key="5">
    <source>
        <dbReference type="ARBA" id="ARBA00023163"/>
    </source>
</evidence>
<sequence length="181" mass="19949">PQQQQSDQETQHPLYRGIRRRSWGKWVSEIREPKKKTRIWLGSFPTPEMAARAYDVAAISLKGPKAVLNFPEFAYSLPQPAMVSPKSIQQAAAAAALAFSSCSLGTSSSSPTKASYRSSLASSTSSQHEGQVNYVDEDMIFNMPDVVTDMAQAMLLAPPRLSQEQSDEEDESGEEASIWSY</sequence>
<feature type="compositionally biased region" description="Acidic residues" evidence="8">
    <location>
        <begin position="165"/>
        <end position="174"/>
    </location>
</feature>
<feature type="non-terminal residue" evidence="10">
    <location>
        <position position="1"/>
    </location>
</feature>
<dbReference type="InParanoid" id="D8SV77"/>
<keyword evidence="4" id="KW-0010">Activator</keyword>
<dbReference type="HOGENOM" id="CLU_063331_1_1_1"/>
<keyword evidence="11" id="KW-1185">Reference proteome</keyword>
<dbReference type="FunCoup" id="D8SV77">
    <property type="interactions" value="173"/>
</dbReference>
<dbReference type="GO" id="GO:0003700">
    <property type="term" value="F:DNA-binding transcription factor activity"/>
    <property type="evidence" value="ECO:0007669"/>
    <property type="project" value="InterPro"/>
</dbReference>
<dbReference type="InterPro" id="IPR016177">
    <property type="entry name" value="DNA-bd_dom_sf"/>
</dbReference>
<evidence type="ECO:0000256" key="1">
    <source>
        <dbReference type="ARBA" id="ARBA00004123"/>
    </source>
</evidence>
<dbReference type="EMBL" id="GL377644">
    <property type="protein sequence ID" value="EFJ11744.1"/>
    <property type="molecule type" value="Genomic_DNA"/>
</dbReference>
<feature type="domain" description="AP2/ERF" evidence="9">
    <location>
        <begin position="14"/>
        <end position="71"/>
    </location>
</feature>
<dbReference type="InterPro" id="IPR036955">
    <property type="entry name" value="AP2/ERF_dom_sf"/>
</dbReference>
<organism evidence="11">
    <name type="scientific">Selaginella moellendorffii</name>
    <name type="common">Spikemoss</name>
    <dbReference type="NCBI Taxonomy" id="88036"/>
    <lineage>
        <taxon>Eukaryota</taxon>
        <taxon>Viridiplantae</taxon>
        <taxon>Streptophyta</taxon>
        <taxon>Embryophyta</taxon>
        <taxon>Tracheophyta</taxon>
        <taxon>Lycopodiopsida</taxon>
        <taxon>Selaginellales</taxon>
        <taxon>Selaginellaceae</taxon>
        <taxon>Selaginella</taxon>
    </lineage>
</organism>
<evidence type="ECO:0000256" key="7">
    <source>
        <dbReference type="ARBA" id="ARBA00024343"/>
    </source>
</evidence>
<dbReference type="InterPro" id="IPR045277">
    <property type="entry name" value="DRE1A-I"/>
</dbReference>
<proteinExistence type="inferred from homology"/>
<dbReference type="Gene3D" id="3.30.730.10">
    <property type="entry name" value="AP2/ERF domain"/>
    <property type="match status" value="1"/>
</dbReference>
<evidence type="ECO:0000256" key="6">
    <source>
        <dbReference type="ARBA" id="ARBA00023242"/>
    </source>
</evidence>
<dbReference type="FunFam" id="3.30.730.10:FF:000001">
    <property type="entry name" value="Ethylene-responsive transcription factor 2"/>
    <property type="match status" value="1"/>
</dbReference>
<dbReference type="GO" id="GO:0003677">
    <property type="term" value="F:DNA binding"/>
    <property type="evidence" value="ECO:0007669"/>
    <property type="project" value="UniProtKB-KW"/>
</dbReference>
<dbReference type="PANTHER" id="PTHR31839:SF85">
    <property type="entry name" value="AP2_ERF DOMAIN-CONTAINING PROTEIN"/>
    <property type="match status" value="1"/>
</dbReference>
<feature type="region of interest" description="Disordered" evidence="8">
    <location>
        <begin position="157"/>
        <end position="181"/>
    </location>
</feature>
<keyword evidence="2" id="KW-0805">Transcription regulation</keyword>
<dbReference type="eggNOG" id="ENOG502RZWY">
    <property type="taxonomic scope" value="Eukaryota"/>
</dbReference>
<keyword evidence="6" id="KW-0539">Nucleus</keyword>
<name>D8SV77_SELML</name>
<feature type="non-terminal residue" evidence="10">
    <location>
        <position position="181"/>
    </location>
</feature>
<dbReference type="OMA" id="ITYSHGS"/>
<dbReference type="AlphaFoldDB" id="D8SV77"/>
<dbReference type="KEGG" id="smo:SELMODRAFT_26604"/>
<dbReference type="CDD" id="cd00018">
    <property type="entry name" value="AP2"/>
    <property type="match status" value="1"/>
</dbReference>
<dbReference type="PRINTS" id="PR00367">
    <property type="entry name" value="ETHRSPELEMNT"/>
</dbReference>